<dbReference type="SUPFAM" id="SSF50692">
    <property type="entry name" value="ADC-like"/>
    <property type="match status" value="1"/>
</dbReference>
<dbReference type="InterPro" id="IPR006657">
    <property type="entry name" value="MoPterin_dinucl-bd_dom"/>
</dbReference>
<gene>
    <name evidence="2" type="primary">fmdD</name>
    <name evidence="2" type="ordered locus">MM_1568</name>
</gene>
<dbReference type="KEGG" id="mma:MM_1568"/>
<dbReference type="EMBL" id="AE008384">
    <property type="protein sequence ID" value="AAM31264.1"/>
    <property type="molecule type" value="Genomic_DNA"/>
</dbReference>
<proteinExistence type="predicted"/>
<dbReference type="Gene3D" id="2.40.40.20">
    <property type="match status" value="1"/>
</dbReference>
<feature type="domain" description="Molybdopterin dinucleotide-binding" evidence="1">
    <location>
        <begin position="18"/>
        <end position="117"/>
    </location>
</feature>
<dbReference type="PIRSF" id="PIRSF015873">
    <property type="entry name" value="FwdD"/>
    <property type="match status" value="1"/>
</dbReference>
<dbReference type="InterPro" id="IPR041717">
    <property type="entry name" value="FmdC/FwdD_MopB-bd"/>
</dbReference>
<sequence>MCLQTQTRSSEVGNMEVLLISGSTIDEGRLAKGGDKFTEEYTLECASCWISPADFVPLCSPDKVKVTSRDGKHSIVVYAKCTDSVQPGQVFMPRAIWSNVVVDPDTLSTGSPLYKGAPVYIEPSEEEVLSAEDVVMKIYVGGQ</sequence>
<evidence type="ECO:0000313" key="2">
    <source>
        <dbReference type="EMBL" id="AAM31264.1"/>
    </source>
</evidence>
<dbReference type="EC" id="1.2.99.5" evidence="2"/>
<reference evidence="2 3" key="1">
    <citation type="journal article" date="2002" name="J. Mol. Microbiol. Biotechnol.">
        <title>The genome of Methanosarcina mazei: evidence for lateral gene transfer between Bacteria and Archaea.</title>
        <authorList>
            <person name="Deppenmeier U."/>
            <person name="Johann A."/>
            <person name="Hartsch T."/>
            <person name="Merkl R."/>
            <person name="Schmitz R.A."/>
            <person name="Martinez-Arias R."/>
            <person name="Henne A."/>
            <person name="Wiezer A."/>
            <person name="Baumer S."/>
            <person name="Jacobi C."/>
            <person name="Bruggemann H."/>
            <person name="Lienard T."/>
            <person name="Christmann A."/>
            <person name="Bomeke M."/>
            <person name="Steckel S."/>
            <person name="Bhattacharyya A."/>
            <person name="Lykidis A."/>
            <person name="Overbeek R."/>
            <person name="Klenk H.P."/>
            <person name="Gunsalus R.P."/>
            <person name="Fritz H.J."/>
            <person name="Gottschalk G."/>
        </authorList>
    </citation>
    <scope>NUCLEOTIDE SEQUENCE [LARGE SCALE GENOMIC DNA]</scope>
    <source>
        <strain evidence="3">ATCC BAA-159 / DSM 3647 / Goe1 / Go1 / JCM 11833 / OCM 88</strain>
    </source>
</reference>
<dbReference type="eggNOG" id="arCOG02674">
    <property type="taxonomic scope" value="Archaea"/>
</dbReference>
<dbReference type="PATRIC" id="fig|192952.21.peg.1813"/>
<accession>Q8PWL6</accession>
<protein>
    <submittedName>
        <fullName evidence="2">Molybdenum-containing formylmethanofuran dehydrogenase</fullName>
        <ecNumber evidence="2">1.2.99.5</ecNumber>
    </submittedName>
</protein>
<dbReference type="Pfam" id="PF01568">
    <property type="entry name" value="Molydop_binding"/>
    <property type="match status" value="1"/>
</dbReference>
<organism evidence="2 3">
    <name type="scientific">Methanosarcina mazei (strain ATCC BAA-159 / DSM 3647 / Goe1 / Go1 / JCM 11833 / OCM 88)</name>
    <name type="common">Methanosarcina frisia</name>
    <dbReference type="NCBI Taxonomy" id="192952"/>
    <lineage>
        <taxon>Archaea</taxon>
        <taxon>Methanobacteriati</taxon>
        <taxon>Methanobacteriota</taxon>
        <taxon>Stenosarchaea group</taxon>
        <taxon>Methanomicrobia</taxon>
        <taxon>Methanosarcinales</taxon>
        <taxon>Methanosarcinaceae</taxon>
        <taxon>Methanosarcina</taxon>
    </lineage>
</organism>
<keyword evidence="2" id="KW-0560">Oxidoreductase</keyword>
<dbReference type="CDD" id="cd02789">
    <property type="entry name" value="MopB_CT_FmdC-FwdD"/>
    <property type="match status" value="1"/>
</dbReference>
<dbReference type="GO" id="GO:0043546">
    <property type="term" value="F:molybdopterin cofactor binding"/>
    <property type="evidence" value="ECO:0007669"/>
    <property type="project" value="InterPro"/>
</dbReference>
<dbReference type="InterPro" id="IPR009010">
    <property type="entry name" value="Asp_de-COase-like_dom_sf"/>
</dbReference>
<dbReference type="GO" id="GO:0016491">
    <property type="term" value="F:oxidoreductase activity"/>
    <property type="evidence" value="ECO:0007669"/>
    <property type="project" value="UniProtKB-KW"/>
</dbReference>
<name>Q8PWL6_METMA</name>
<dbReference type="InterPro" id="IPR012040">
    <property type="entry name" value="Formylmethanofuran_DH_dsu"/>
</dbReference>
<dbReference type="AlphaFoldDB" id="Q8PWL6"/>
<evidence type="ECO:0000259" key="1">
    <source>
        <dbReference type="Pfam" id="PF01568"/>
    </source>
</evidence>
<dbReference type="HOGENOM" id="CLU_123704_0_0_2"/>
<dbReference type="Proteomes" id="UP000000595">
    <property type="component" value="Chromosome"/>
</dbReference>
<evidence type="ECO:0000313" key="3">
    <source>
        <dbReference type="Proteomes" id="UP000000595"/>
    </source>
</evidence>